<keyword evidence="1" id="KW-0347">Helicase</keyword>
<keyword evidence="1" id="KW-0547">Nucleotide-binding</keyword>
<dbReference type="EMBL" id="CM051395">
    <property type="protein sequence ID" value="KAJ4724957.1"/>
    <property type="molecule type" value="Genomic_DNA"/>
</dbReference>
<comment type="caution">
    <text evidence="1">The sequence shown here is derived from an EMBL/GenBank/DDBJ whole genome shotgun (WGS) entry which is preliminary data.</text>
</comment>
<keyword evidence="2" id="KW-1185">Reference proteome</keyword>
<accession>A0ACC1YMG7</accession>
<gene>
    <name evidence="1" type="ORF">OWV82_003888</name>
</gene>
<protein>
    <submittedName>
        <fullName evidence="1">DNA/RNA helicase protein</fullName>
    </submittedName>
</protein>
<sequence>MGTKVKNELLSTVRSIVGAEFSDMDIIRALHLANHDPTAAINIIFDTPNFKTPEKKSTPTRPKLLISKENVTPPLSENCTVGNAVVEDSSENVIRTEGSEWWFVGRGDVAGMSTCKGRKVRRGDEVVFAFPTKSSNSKLPSKNFGRARQAVVACSEIVRFSTKSSGEIGRIPHEWSRCLLPLVREKKIRIEGCCKSAPEVLGIMDTIVLSIRVYINSSMFHKHHMALLKGGSSSAEDSVSHPLPNLFRLLGLAPFKKAEFTPSDLYTRKRPLDSKDVSVIPTSLLQANNRKIQSEKVNDVDDVEPISDADLDNIVGVGYKSELEEMEPPTSLQCELRPYQKQALFWMVQLEKGRCMEEAATTLHPCWEAYCLADERELVVYLNAFSGDATTEFPSTLQMARGGILADAMGLGKTVMTIALLLTHSERGGSTNSLSISQLSGEDMEGYDMSEQSPSLLKKESKFLGVDKLLKQNNTLINGGSLIVCPMTLLGQWKAEIETHAHPGSLCLYVHYGQTRQKDASILAQSDVVITTYGVLASEFLSENAVENGGLYSVRWFRVVLDEAHTIKSSKSQISLAAAALIADCRWCLTGTPIQNNLEDIYSLLRFLRVEPWGNWAWWNKLIQKPYEEGDERGLKLVQSILKPIMLRRTKSSTDRQGRPILVLPPADIQVIYCELSEAEKDFYDALFKRSKVKFDQFVEQGRVLHNYASILELLLRLRQCCDHPFLVMSRGDTQEFSDLNKLAKRFLKGGNKALEGEAKDLPSRAYVQEVVEELQKGEQGECPICLEAFEDAVLTPCAHRLCRECLLASWKTPTSGLCPVCRKTISRQDLITAPTGSRFQVDIEKNWVESSKIVVLLKELENLRSSGSKSILFSQWTAFLDLLQIPLSRNNIPFLRLDGTLNQQQREKVLKQFSEDENIMVLLMSLKAGGVGINLTAASNAFVLDPWWNPAVEEQAVMRIHRIGQTKNVVIRRFIVKGTVEERMEAVQARKQRMIAGALTDQEVRTARIEELKMLFT</sequence>
<organism evidence="1 2">
    <name type="scientific">Melia azedarach</name>
    <name type="common">Chinaberry tree</name>
    <dbReference type="NCBI Taxonomy" id="155640"/>
    <lineage>
        <taxon>Eukaryota</taxon>
        <taxon>Viridiplantae</taxon>
        <taxon>Streptophyta</taxon>
        <taxon>Embryophyta</taxon>
        <taxon>Tracheophyta</taxon>
        <taxon>Spermatophyta</taxon>
        <taxon>Magnoliopsida</taxon>
        <taxon>eudicotyledons</taxon>
        <taxon>Gunneridae</taxon>
        <taxon>Pentapetalae</taxon>
        <taxon>rosids</taxon>
        <taxon>malvids</taxon>
        <taxon>Sapindales</taxon>
        <taxon>Meliaceae</taxon>
        <taxon>Melia</taxon>
    </lineage>
</organism>
<dbReference type="Proteomes" id="UP001164539">
    <property type="component" value="Chromosome 2"/>
</dbReference>
<proteinExistence type="predicted"/>
<reference evidence="1 2" key="1">
    <citation type="journal article" date="2023" name="Science">
        <title>Complex scaffold remodeling in plant triterpene biosynthesis.</title>
        <authorList>
            <person name="De La Pena R."/>
            <person name="Hodgson H."/>
            <person name="Liu J.C."/>
            <person name="Stephenson M.J."/>
            <person name="Martin A.C."/>
            <person name="Owen C."/>
            <person name="Harkess A."/>
            <person name="Leebens-Mack J."/>
            <person name="Jimenez L.E."/>
            <person name="Osbourn A."/>
            <person name="Sattely E.S."/>
        </authorList>
    </citation>
    <scope>NUCLEOTIDE SEQUENCE [LARGE SCALE GENOMIC DNA]</scope>
    <source>
        <strain evidence="2">cv. JPN11</strain>
        <tissue evidence="1">Leaf</tissue>
    </source>
</reference>
<keyword evidence="1" id="KW-0067">ATP-binding</keyword>
<evidence type="ECO:0000313" key="2">
    <source>
        <dbReference type="Proteomes" id="UP001164539"/>
    </source>
</evidence>
<keyword evidence="1" id="KW-0378">Hydrolase</keyword>
<evidence type="ECO:0000313" key="1">
    <source>
        <dbReference type="EMBL" id="KAJ4724957.1"/>
    </source>
</evidence>
<name>A0ACC1YMG7_MELAZ</name>